<name>A0ACA9K7F2_9GLOM</name>
<sequence length="122" mass="14253">MLSLIFKQRLCTCDTRFLTIITSLAWFVLPIIYTIYTIHEIDPIPFGCPSNYDYKSEITKTACKIRAANFIFMWLYLAYAIFSLIIMCNLMFDSQVEKPITEIEIIENGDERDEDQNDKLSS</sequence>
<gene>
    <name evidence="1" type="ORF">SCALOS_LOCUS1468</name>
</gene>
<reference evidence="1" key="1">
    <citation type="submission" date="2021-06" db="EMBL/GenBank/DDBJ databases">
        <authorList>
            <person name="Kallberg Y."/>
            <person name="Tangrot J."/>
            <person name="Rosling A."/>
        </authorList>
    </citation>
    <scope>NUCLEOTIDE SEQUENCE</scope>
    <source>
        <strain evidence="1">AU212A</strain>
    </source>
</reference>
<keyword evidence="2" id="KW-1185">Reference proteome</keyword>
<evidence type="ECO:0000313" key="2">
    <source>
        <dbReference type="Proteomes" id="UP000789860"/>
    </source>
</evidence>
<evidence type="ECO:0000313" key="1">
    <source>
        <dbReference type="EMBL" id="CAG8457517.1"/>
    </source>
</evidence>
<protein>
    <submittedName>
        <fullName evidence="1">7639_t:CDS:1</fullName>
    </submittedName>
</protein>
<accession>A0ACA9K7F2</accession>
<dbReference type="Proteomes" id="UP000789860">
    <property type="component" value="Unassembled WGS sequence"/>
</dbReference>
<dbReference type="EMBL" id="CAJVPM010001010">
    <property type="protein sequence ID" value="CAG8457517.1"/>
    <property type="molecule type" value="Genomic_DNA"/>
</dbReference>
<organism evidence="1 2">
    <name type="scientific">Scutellospora calospora</name>
    <dbReference type="NCBI Taxonomy" id="85575"/>
    <lineage>
        <taxon>Eukaryota</taxon>
        <taxon>Fungi</taxon>
        <taxon>Fungi incertae sedis</taxon>
        <taxon>Mucoromycota</taxon>
        <taxon>Glomeromycotina</taxon>
        <taxon>Glomeromycetes</taxon>
        <taxon>Diversisporales</taxon>
        <taxon>Gigasporaceae</taxon>
        <taxon>Scutellospora</taxon>
    </lineage>
</organism>
<comment type="caution">
    <text evidence="1">The sequence shown here is derived from an EMBL/GenBank/DDBJ whole genome shotgun (WGS) entry which is preliminary data.</text>
</comment>
<proteinExistence type="predicted"/>